<evidence type="ECO:0000313" key="1">
    <source>
        <dbReference type="EMBL" id="CAB9509516.1"/>
    </source>
</evidence>
<name>A0A9N8HCS3_9STRA</name>
<reference evidence="1" key="1">
    <citation type="submission" date="2020-06" db="EMBL/GenBank/DDBJ databases">
        <authorList>
            <consortium name="Plant Systems Biology data submission"/>
        </authorList>
    </citation>
    <scope>NUCLEOTIDE SEQUENCE</scope>
    <source>
        <strain evidence="1">D6</strain>
    </source>
</reference>
<organism evidence="1 2">
    <name type="scientific">Seminavis robusta</name>
    <dbReference type="NCBI Taxonomy" id="568900"/>
    <lineage>
        <taxon>Eukaryota</taxon>
        <taxon>Sar</taxon>
        <taxon>Stramenopiles</taxon>
        <taxon>Ochrophyta</taxon>
        <taxon>Bacillariophyta</taxon>
        <taxon>Bacillariophyceae</taxon>
        <taxon>Bacillariophycidae</taxon>
        <taxon>Naviculales</taxon>
        <taxon>Naviculaceae</taxon>
        <taxon>Seminavis</taxon>
    </lineage>
</organism>
<sequence length="97" mass="10801">MIASRLITRAAPRAKVVTTQQRRGFLDYITNYPDKINEIKKIQMKGGTCQGEANPTWLKQEGDNITNYVGMFLCFVGFAQLATGHYKLATGSGKMPE</sequence>
<dbReference type="EMBL" id="CAICTM010000392">
    <property type="protein sequence ID" value="CAB9509516.1"/>
    <property type="molecule type" value="Genomic_DNA"/>
</dbReference>
<keyword evidence="2" id="KW-1185">Reference proteome</keyword>
<accession>A0A9N8HCS3</accession>
<dbReference type="OrthoDB" id="41095at2759"/>
<proteinExistence type="predicted"/>
<protein>
    <submittedName>
        <fullName evidence="1">Uncharacterized protein</fullName>
    </submittedName>
</protein>
<evidence type="ECO:0000313" key="2">
    <source>
        <dbReference type="Proteomes" id="UP001153069"/>
    </source>
</evidence>
<comment type="caution">
    <text evidence="1">The sequence shown here is derived from an EMBL/GenBank/DDBJ whole genome shotgun (WGS) entry which is preliminary data.</text>
</comment>
<dbReference type="AlphaFoldDB" id="A0A9N8HCS3"/>
<gene>
    <name evidence="1" type="ORF">SEMRO_393_G133500.1</name>
</gene>
<dbReference type="Proteomes" id="UP001153069">
    <property type="component" value="Unassembled WGS sequence"/>
</dbReference>